<keyword evidence="8" id="KW-0808">Transferase</keyword>
<dbReference type="AlphaFoldDB" id="A0AA48L003"/>
<evidence type="ECO:0000256" key="7">
    <source>
        <dbReference type="ARBA" id="ARBA00022676"/>
    </source>
</evidence>
<dbReference type="Pfam" id="PF00591">
    <property type="entry name" value="Glycos_transf_3"/>
    <property type="match status" value="1"/>
</dbReference>
<evidence type="ECO:0000256" key="8">
    <source>
        <dbReference type="ARBA" id="ARBA00022679"/>
    </source>
</evidence>
<dbReference type="InterPro" id="IPR000053">
    <property type="entry name" value="Thymidine/pyrmidine_PPase"/>
</dbReference>
<dbReference type="InterPro" id="IPR000312">
    <property type="entry name" value="Glycosyl_Trfase_fam3"/>
</dbReference>
<dbReference type="PANTHER" id="PTHR10515:SF0">
    <property type="entry name" value="THYMIDINE PHOSPHORYLASE"/>
    <property type="match status" value="1"/>
</dbReference>
<dbReference type="GO" id="GO:0004645">
    <property type="term" value="F:1,4-alpha-oligoglucan phosphorylase activity"/>
    <property type="evidence" value="ECO:0007669"/>
    <property type="project" value="InterPro"/>
</dbReference>
<comment type="catalytic activity">
    <reaction evidence="1">
        <text>2'-deoxyuridine + phosphate = 2-deoxy-alpha-D-ribose 1-phosphate + uracil</text>
        <dbReference type="Rhea" id="RHEA:22824"/>
        <dbReference type="ChEBI" id="CHEBI:16450"/>
        <dbReference type="ChEBI" id="CHEBI:17568"/>
        <dbReference type="ChEBI" id="CHEBI:43474"/>
        <dbReference type="ChEBI" id="CHEBI:57259"/>
        <dbReference type="EC" id="2.4.2.2"/>
    </reaction>
</comment>
<dbReference type="Gene3D" id="3.90.1170.30">
    <property type="entry name" value="Pyrimidine nucleoside phosphorylase-like, C-terminal domain"/>
    <property type="match status" value="1"/>
</dbReference>
<comment type="function">
    <text evidence="2">Catalyzes phosphorolysis of the pyrimidine nucleosides uridine, thymidine and 2'-deoxyuridine with the formation of the corresponding pyrimidine base and ribose-1-phosphate.</text>
</comment>
<organism evidence="12">
    <name type="scientific">Candidatus Paraimprobicoccus trichonymphae</name>
    <dbReference type="NCBI Taxonomy" id="3033793"/>
    <lineage>
        <taxon>Bacteria</taxon>
        <taxon>Bacillati</taxon>
        <taxon>Bacillota</taxon>
        <taxon>Clostridia</taxon>
        <taxon>Candidatus Paraimprobicoccus</taxon>
    </lineage>
</organism>
<dbReference type="Pfam" id="PF07831">
    <property type="entry name" value="PYNP_C"/>
    <property type="match status" value="1"/>
</dbReference>
<dbReference type="SMART" id="SM00941">
    <property type="entry name" value="PYNP_C"/>
    <property type="match status" value="1"/>
</dbReference>
<dbReference type="GO" id="GO:0006213">
    <property type="term" value="P:pyrimidine nucleoside metabolic process"/>
    <property type="evidence" value="ECO:0007669"/>
    <property type="project" value="InterPro"/>
</dbReference>
<dbReference type="PIRSF" id="PIRSF000478">
    <property type="entry name" value="TP_PyNP"/>
    <property type="match status" value="1"/>
</dbReference>
<dbReference type="InterPro" id="IPR036320">
    <property type="entry name" value="Glycosyl_Trfase_fam3_N_dom_sf"/>
</dbReference>
<dbReference type="SUPFAM" id="SSF47648">
    <property type="entry name" value="Nucleoside phosphorylase/phosphoribosyltransferase N-terminal domain"/>
    <property type="match status" value="1"/>
</dbReference>
<dbReference type="InterPro" id="IPR036566">
    <property type="entry name" value="PYNP-like_C_sf"/>
</dbReference>
<evidence type="ECO:0000256" key="3">
    <source>
        <dbReference type="ARBA" id="ARBA00006915"/>
    </source>
</evidence>
<dbReference type="Proteomes" id="UP001335720">
    <property type="component" value="Chromosome"/>
</dbReference>
<dbReference type="GO" id="GO:0006206">
    <property type="term" value="P:pyrimidine nucleobase metabolic process"/>
    <property type="evidence" value="ECO:0007669"/>
    <property type="project" value="InterPro"/>
</dbReference>
<evidence type="ECO:0000256" key="2">
    <source>
        <dbReference type="ARBA" id="ARBA00003877"/>
    </source>
</evidence>
<evidence type="ECO:0000256" key="9">
    <source>
        <dbReference type="ARBA" id="ARBA00048453"/>
    </source>
</evidence>
<evidence type="ECO:0000256" key="10">
    <source>
        <dbReference type="ARBA" id="ARBA00048525"/>
    </source>
</evidence>
<dbReference type="KEGG" id="ptrh:RsTaC01_0704"/>
<dbReference type="InterPro" id="IPR013102">
    <property type="entry name" value="PYNP_C"/>
</dbReference>
<dbReference type="Pfam" id="PF02885">
    <property type="entry name" value="Glycos_trans_3N"/>
    <property type="match status" value="1"/>
</dbReference>
<dbReference type="GO" id="GO:0005829">
    <property type="term" value="C:cytosol"/>
    <property type="evidence" value="ECO:0007669"/>
    <property type="project" value="TreeGrafter"/>
</dbReference>
<feature type="domain" description="Pyrimidine nucleoside phosphorylase C-terminal" evidence="11">
    <location>
        <begin position="335"/>
        <end position="409"/>
    </location>
</feature>
<evidence type="ECO:0000313" key="12">
    <source>
        <dbReference type="EMBL" id="BED92819.1"/>
    </source>
</evidence>
<dbReference type="PANTHER" id="PTHR10515">
    <property type="entry name" value="THYMIDINE PHOSPHORYLASE"/>
    <property type="match status" value="1"/>
</dbReference>
<dbReference type="InterPro" id="IPR017459">
    <property type="entry name" value="Glycosyl_Trfase_fam3_N_dom"/>
</dbReference>
<evidence type="ECO:0000256" key="5">
    <source>
        <dbReference type="ARBA" id="ARBA00011889"/>
    </source>
</evidence>
<dbReference type="NCBIfam" id="NF004490">
    <property type="entry name" value="PRK05820.1"/>
    <property type="match status" value="1"/>
</dbReference>
<evidence type="ECO:0000256" key="4">
    <source>
        <dbReference type="ARBA" id="ARBA00011738"/>
    </source>
</evidence>
<evidence type="ECO:0000259" key="11">
    <source>
        <dbReference type="SMART" id="SM00941"/>
    </source>
</evidence>
<dbReference type="SUPFAM" id="SSF52418">
    <property type="entry name" value="Nucleoside phosphorylase/phosphoribosyltransferase catalytic domain"/>
    <property type="match status" value="1"/>
</dbReference>
<dbReference type="EC" id="2.4.2.2" evidence="5"/>
<dbReference type="InterPro" id="IPR035902">
    <property type="entry name" value="Nuc_phospho_transferase"/>
</dbReference>
<dbReference type="NCBIfam" id="TIGR02644">
    <property type="entry name" value="Y_phosphoryl"/>
    <property type="match status" value="1"/>
</dbReference>
<dbReference type="Gene3D" id="3.40.1030.10">
    <property type="entry name" value="Nucleoside phosphorylase/phosphoribosyltransferase catalytic domain"/>
    <property type="match status" value="1"/>
</dbReference>
<accession>A0AA48L003</accession>
<dbReference type="SUPFAM" id="SSF54680">
    <property type="entry name" value="Pyrimidine nucleoside phosphorylase C-terminal domain"/>
    <property type="match status" value="1"/>
</dbReference>
<dbReference type="GO" id="GO:0009032">
    <property type="term" value="F:thymidine phosphorylase activity"/>
    <property type="evidence" value="ECO:0007669"/>
    <property type="project" value="TreeGrafter"/>
</dbReference>
<dbReference type="FunFam" id="3.40.1030.10:FF:000003">
    <property type="entry name" value="Pyrimidine-nucleoside phosphorylase"/>
    <property type="match status" value="1"/>
</dbReference>
<sequence length="428" mass="47450">MEIYNIISKKRDKKELSREEIDFLVNSDVEDCQISAFLMAVYINGMNNKEIFWLTEAMIKSGDKLDLSEISGIKVDKHSTGGVGDKTSLITSSIVASCGVPIAKMSGSSLGHTGGTIDKLKSIPNFKVNLSKEEFINNIRKFGASIISQTENLVPADKKFYKLRNLTATVENIPLIASSIMSKKIASGADCILLDVKTGNGALIKNLNQAIKLSKIMIEIGKKFNKKTISVITDMNSPLGNTVGNLIEILEVLEVLNNKGPEDLRQISIYLAANMLNLANLNDCEKLSLNSLESGSALKKFKEIILSQGGDISNLKENFEKNTFFYNVMSKKSGYVSEINTENCGISSMILSKKDDNLDYFAGIKFYKKIGDFINTGDLIAKLYVHKENINYEKFIQVEKILIKSFKLSKNKPIKSSLIKAKFTEEDI</sequence>
<gene>
    <name evidence="12" type="ORF">RsTaC01_0704</name>
</gene>
<dbReference type="InterPro" id="IPR018090">
    <property type="entry name" value="Pyrmidine_PPas_bac/euk"/>
</dbReference>
<proteinExistence type="inferred from homology"/>
<reference evidence="12" key="1">
    <citation type="journal article" date="2023" name="ISME J.">
        <title>Emergence of putative energy parasites within Clostridia revealed by genome analysis of a novel endosymbiotic clade.</title>
        <authorList>
            <person name="Takahashi K."/>
            <person name="Kuwahara H."/>
            <person name="Horikawa Y."/>
            <person name="Izawa K."/>
            <person name="Kato D."/>
            <person name="Inagaki T."/>
            <person name="Yuki M."/>
            <person name="Ohkuma M."/>
            <person name="Hongoh Y."/>
        </authorList>
    </citation>
    <scope>NUCLEOTIDE SEQUENCE</scope>
    <source>
        <strain evidence="12">RsTa-C01</strain>
    </source>
</reference>
<evidence type="ECO:0000256" key="6">
    <source>
        <dbReference type="ARBA" id="ARBA00014680"/>
    </source>
</evidence>
<dbReference type="EMBL" id="AP027925">
    <property type="protein sequence ID" value="BED92819.1"/>
    <property type="molecule type" value="Genomic_DNA"/>
</dbReference>
<protein>
    <recommendedName>
        <fullName evidence="6">Pyrimidine-nucleoside phosphorylase</fullName>
        <ecNumber evidence="5">2.4.2.2</ecNumber>
    </recommendedName>
</protein>
<evidence type="ECO:0000256" key="1">
    <source>
        <dbReference type="ARBA" id="ARBA00001066"/>
    </source>
</evidence>
<dbReference type="Gene3D" id="1.20.970.10">
    <property type="entry name" value="Transferase, Pyrimidine Nucleoside Phosphorylase, Chain C"/>
    <property type="match status" value="1"/>
</dbReference>
<keyword evidence="7" id="KW-0328">Glycosyltransferase</keyword>
<name>A0AA48L003_9FIRM</name>
<comment type="subunit">
    <text evidence="4">Homodimer.</text>
</comment>
<comment type="similarity">
    <text evidence="3">Belongs to the thymidine/pyrimidine-nucleoside phosphorylase family.</text>
</comment>
<comment type="catalytic activity">
    <reaction evidence="9">
        <text>uridine + phosphate = alpha-D-ribose 1-phosphate + uracil</text>
        <dbReference type="Rhea" id="RHEA:24388"/>
        <dbReference type="ChEBI" id="CHEBI:16704"/>
        <dbReference type="ChEBI" id="CHEBI:17568"/>
        <dbReference type="ChEBI" id="CHEBI:43474"/>
        <dbReference type="ChEBI" id="CHEBI:57720"/>
        <dbReference type="EC" id="2.4.2.2"/>
    </reaction>
</comment>
<comment type="catalytic activity">
    <reaction evidence="10">
        <text>thymidine + phosphate = 2-deoxy-alpha-D-ribose 1-phosphate + thymine</text>
        <dbReference type="Rhea" id="RHEA:16037"/>
        <dbReference type="ChEBI" id="CHEBI:17748"/>
        <dbReference type="ChEBI" id="CHEBI:17821"/>
        <dbReference type="ChEBI" id="CHEBI:43474"/>
        <dbReference type="ChEBI" id="CHEBI:57259"/>
        <dbReference type="EC" id="2.4.2.2"/>
    </reaction>
</comment>